<evidence type="ECO:0000313" key="5">
    <source>
        <dbReference type="EMBL" id="CAD9821136.1"/>
    </source>
</evidence>
<dbReference type="InterPro" id="IPR016125">
    <property type="entry name" value="Peptidase_C15-like"/>
</dbReference>
<dbReference type="AlphaFoldDB" id="A0A7S2UIW6"/>
<accession>A0A7S2UIW6</accession>
<evidence type="ECO:0000256" key="1">
    <source>
        <dbReference type="ARBA" id="ARBA00006641"/>
    </source>
</evidence>
<dbReference type="GO" id="GO:0008234">
    <property type="term" value="F:cysteine-type peptidase activity"/>
    <property type="evidence" value="ECO:0007669"/>
    <property type="project" value="UniProtKB-KW"/>
</dbReference>
<evidence type="ECO:0000256" key="3">
    <source>
        <dbReference type="ARBA" id="ARBA00022801"/>
    </source>
</evidence>
<dbReference type="GO" id="GO:0006508">
    <property type="term" value="P:proteolysis"/>
    <property type="evidence" value="ECO:0007669"/>
    <property type="project" value="UniProtKB-KW"/>
</dbReference>
<sequence length="283" mass="32034">MAVSEIEALNTDEPERRQPRLSFLVTGFGPFRDAPENPSTVIVTKLVCYLKEREAVATEQNNDRTLLSSVTTTKIFETAALTVRSELDAIFEQLPETDGEKQSDIIVILHLGVNYRGKSFQIERYAYNDATFRIPDEKGYQPTGECLLPEERKKELGFQMETTLRVGDLCNDMIERGFTNNDDQSTAAGGNKTNQKGNEVVVVSTDPGRFVCNYTYCYGLDKCNAFNETSPLNDSNPSSNQRPRLHALFLHVPPFKREPEERQLDFVAQLMNAIRNQLLHTSR</sequence>
<dbReference type="EMBL" id="HBHQ01019340">
    <property type="protein sequence ID" value="CAD9821136.1"/>
    <property type="molecule type" value="Transcribed_RNA"/>
</dbReference>
<keyword evidence="4" id="KW-0788">Thiol protease</keyword>
<gene>
    <name evidence="5" type="ORF">ASEP1449_LOCUS12969</name>
</gene>
<dbReference type="Gene3D" id="3.40.630.20">
    <property type="entry name" value="Peptidase C15, pyroglutamyl peptidase I-like"/>
    <property type="match status" value="1"/>
</dbReference>
<dbReference type="PANTHER" id="PTHR23402:SF1">
    <property type="entry name" value="PYROGLUTAMYL-PEPTIDASE I"/>
    <property type="match status" value="1"/>
</dbReference>
<keyword evidence="2" id="KW-0645">Protease</keyword>
<dbReference type="SUPFAM" id="SSF53182">
    <property type="entry name" value="Pyrrolidone carboxyl peptidase (pyroglutamate aminopeptidase)"/>
    <property type="match status" value="1"/>
</dbReference>
<dbReference type="PANTHER" id="PTHR23402">
    <property type="entry name" value="PROTEASE FAMILY C15 PYROGLUTAMYL-PEPTIDASE I-RELATED"/>
    <property type="match status" value="1"/>
</dbReference>
<proteinExistence type="inferred from homology"/>
<evidence type="ECO:0008006" key="6">
    <source>
        <dbReference type="Google" id="ProtNLM"/>
    </source>
</evidence>
<name>A0A7S2UIW6_9STRA</name>
<keyword evidence="3" id="KW-0378">Hydrolase</keyword>
<evidence type="ECO:0000256" key="2">
    <source>
        <dbReference type="ARBA" id="ARBA00022670"/>
    </source>
</evidence>
<organism evidence="5">
    <name type="scientific">Attheya septentrionalis</name>
    <dbReference type="NCBI Taxonomy" id="420275"/>
    <lineage>
        <taxon>Eukaryota</taxon>
        <taxon>Sar</taxon>
        <taxon>Stramenopiles</taxon>
        <taxon>Ochrophyta</taxon>
        <taxon>Bacillariophyta</taxon>
        <taxon>Coscinodiscophyceae</taxon>
        <taxon>Chaetocerotophycidae</taxon>
        <taxon>Chaetocerotales</taxon>
        <taxon>Attheyaceae</taxon>
        <taxon>Attheya</taxon>
    </lineage>
</organism>
<dbReference type="InterPro" id="IPR036440">
    <property type="entry name" value="Peptidase_C15-like_sf"/>
</dbReference>
<dbReference type="Pfam" id="PF01470">
    <property type="entry name" value="Peptidase_C15"/>
    <property type="match status" value="1"/>
</dbReference>
<evidence type="ECO:0000256" key="4">
    <source>
        <dbReference type="ARBA" id="ARBA00022807"/>
    </source>
</evidence>
<reference evidence="5" key="1">
    <citation type="submission" date="2021-01" db="EMBL/GenBank/DDBJ databases">
        <authorList>
            <person name="Corre E."/>
            <person name="Pelletier E."/>
            <person name="Niang G."/>
            <person name="Scheremetjew M."/>
            <person name="Finn R."/>
            <person name="Kale V."/>
            <person name="Holt S."/>
            <person name="Cochrane G."/>
            <person name="Meng A."/>
            <person name="Brown T."/>
            <person name="Cohen L."/>
        </authorList>
    </citation>
    <scope>NUCLEOTIDE SEQUENCE</scope>
    <source>
        <strain evidence="5">CCMP2084</strain>
    </source>
</reference>
<comment type="similarity">
    <text evidence="1">Belongs to the peptidase C15 family.</text>
</comment>
<protein>
    <recommendedName>
        <fullName evidence="6">Pyroglutamyl-peptidase I</fullName>
    </recommendedName>
</protein>